<reference evidence="2" key="2">
    <citation type="submission" date="2019-01" db="UniProtKB">
        <authorList>
            <consortium name="EnsemblPlants"/>
        </authorList>
    </citation>
    <scope>IDENTIFICATION</scope>
    <source>
        <strain evidence="2">cv. Heinz 1706</strain>
    </source>
</reference>
<name>A0A3Q7GU76_SOLLC</name>
<feature type="region of interest" description="Disordered" evidence="1">
    <location>
        <begin position="14"/>
        <end position="70"/>
    </location>
</feature>
<evidence type="ECO:0000313" key="3">
    <source>
        <dbReference type="Proteomes" id="UP000004994"/>
    </source>
</evidence>
<dbReference type="Gramene" id="Solyc06g054313.1.1">
    <property type="protein sequence ID" value="Solyc06g054313.1.1"/>
    <property type="gene ID" value="Solyc06g054313.1"/>
</dbReference>
<organism evidence="2">
    <name type="scientific">Solanum lycopersicum</name>
    <name type="common">Tomato</name>
    <name type="synonym">Lycopersicon esculentum</name>
    <dbReference type="NCBI Taxonomy" id="4081"/>
    <lineage>
        <taxon>Eukaryota</taxon>
        <taxon>Viridiplantae</taxon>
        <taxon>Streptophyta</taxon>
        <taxon>Embryophyta</taxon>
        <taxon>Tracheophyta</taxon>
        <taxon>Spermatophyta</taxon>
        <taxon>Magnoliopsida</taxon>
        <taxon>eudicotyledons</taxon>
        <taxon>Gunneridae</taxon>
        <taxon>Pentapetalae</taxon>
        <taxon>asterids</taxon>
        <taxon>lamiids</taxon>
        <taxon>Solanales</taxon>
        <taxon>Solanaceae</taxon>
        <taxon>Solanoideae</taxon>
        <taxon>Solaneae</taxon>
        <taxon>Solanum</taxon>
        <taxon>Solanum subgen. Lycopersicon</taxon>
    </lineage>
</organism>
<dbReference type="Proteomes" id="UP000004994">
    <property type="component" value="Chromosome 6"/>
</dbReference>
<evidence type="ECO:0000313" key="2">
    <source>
        <dbReference type="EnsemblPlants" id="Solyc06g054313.1.1"/>
    </source>
</evidence>
<sequence length="130" mass="14823">MSNWLVKKKHMRIAVNSQAKKKKMSATEQSREEEDKDNYGTVYSNDDCDPEALSLPKGSKADKKVTDGSERRLSTKKCYASTSMEGATSFFKFKVTKTSFSKFLLNILTDRNLFKLNKASQFPKVHDQEP</sequence>
<dbReference type="InParanoid" id="A0A3Q7GU76"/>
<reference evidence="2" key="1">
    <citation type="journal article" date="2012" name="Nature">
        <title>The tomato genome sequence provides insights into fleshy fruit evolution.</title>
        <authorList>
            <consortium name="Tomato Genome Consortium"/>
        </authorList>
    </citation>
    <scope>NUCLEOTIDE SEQUENCE [LARGE SCALE GENOMIC DNA]</scope>
    <source>
        <strain evidence="2">cv. Heinz 1706</strain>
    </source>
</reference>
<evidence type="ECO:0000256" key="1">
    <source>
        <dbReference type="SAM" id="MobiDB-lite"/>
    </source>
</evidence>
<dbReference type="EnsemblPlants" id="Solyc06g054313.1.1">
    <property type="protein sequence ID" value="Solyc06g054313.1.1"/>
    <property type="gene ID" value="Solyc06g054313.1"/>
</dbReference>
<dbReference type="AlphaFoldDB" id="A0A3Q7GU76"/>
<feature type="compositionally biased region" description="Basic and acidic residues" evidence="1">
    <location>
        <begin position="59"/>
        <end position="70"/>
    </location>
</feature>
<keyword evidence="3" id="KW-1185">Reference proteome</keyword>
<proteinExistence type="predicted"/>
<accession>A0A3Q7GU76</accession>
<protein>
    <submittedName>
        <fullName evidence="2">Uncharacterized protein</fullName>
    </submittedName>
</protein>